<organism evidence="6 7">
    <name type="scientific">Paramuricea clavata</name>
    <name type="common">Red gorgonian</name>
    <name type="synonym">Violescent sea-whip</name>
    <dbReference type="NCBI Taxonomy" id="317549"/>
    <lineage>
        <taxon>Eukaryota</taxon>
        <taxon>Metazoa</taxon>
        <taxon>Cnidaria</taxon>
        <taxon>Anthozoa</taxon>
        <taxon>Octocorallia</taxon>
        <taxon>Malacalcyonacea</taxon>
        <taxon>Plexauridae</taxon>
        <taxon>Paramuricea</taxon>
    </lineage>
</organism>
<evidence type="ECO:0000256" key="3">
    <source>
        <dbReference type="ARBA" id="ARBA00022989"/>
    </source>
</evidence>
<dbReference type="Proteomes" id="UP001152795">
    <property type="component" value="Unassembled WGS sequence"/>
</dbReference>
<gene>
    <name evidence="6" type="ORF">PACLA_8A082589</name>
</gene>
<proteinExistence type="predicted"/>
<evidence type="ECO:0000313" key="6">
    <source>
        <dbReference type="EMBL" id="CAB4014106.1"/>
    </source>
</evidence>
<dbReference type="Pfam" id="PF14934">
    <property type="entry name" value="TMEM254"/>
    <property type="match status" value="1"/>
</dbReference>
<name>A0A6S7I8P6_PARCT</name>
<keyword evidence="4" id="KW-0472">Membrane</keyword>
<dbReference type="PANTHER" id="PTHR34104:SF3">
    <property type="entry name" value="TRANSMEMBRANE PROTEIN 254"/>
    <property type="match status" value="1"/>
</dbReference>
<dbReference type="OrthoDB" id="9984821at2759"/>
<evidence type="ECO:0000256" key="5">
    <source>
        <dbReference type="ARBA" id="ARBA00034834"/>
    </source>
</evidence>
<keyword evidence="7" id="KW-1185">Reference proteome</keyword>
<evidence type="ECO:0000256" key="2">
    <source>
        <dbReference type="ARBA" id="ARBA00022692"/>
    </source>
</evidence>
<protein>
    <recommendedName>
        <fullName evidence="5">Transmembrane protein 254</fullName>
    </recommendedName>
</protein>
<sequence length="100" mass="11700">MHLDSHLIHYVTIVDTPYTKFRHNFNNSKNPAEEYNNGIKTLYFVIVFIHVLEALVAWKISRDLQFNTFDQMKWVLQTFYGGVFSLGHLVRIKAAAKKQA</sequence>
<dbReference type="AlphaFoldDB" id="A0A6S7I8P6"/>
<evidence type="ECO:0000256" key="4">
    <source>
        <dbReference type="ARBA" id="ARBA00023136"/>
    </source>
</evidence>
<evidence type="ECO:0000256" key="1">
    <source>
        <dbReference type="ARBA" id="ARBA00004141"/>
    </source>
</evidence>
<reference evidence="6" key="1">
    <citation type="submission" date="2020-04" db="EMBL/GenBank/DDBJ databases">
        <authorList>
            <person name="Alioto T."/>
            <person name="Alioto T."/>
            <person name="Gomez Garrido J."/>
        </authorList>
    </citation>
    <scope>NUCLEOTIDE SEQUENCE</scope>
    <source>
        <strain evidence="6">A484AB</strain>
    </source>
</reference>
<dbReference type="InterPro" id="IPR028110">
    <property type="entry name" value="TMEM254"/>
</dbReference>
<dbReference type="GO" id="GO:0016020">
    <property type="term" value="C:membrane"/>
    <property type="evidence" value="ECO:0007669"/>
    <property type="project" value="UniProtKB-SubCell"/>
</dbReference>
<accession>A0A6S7I8P6</accession>
<dbReference type="PANTHER" id="PTHR34104">
    <property type="entry name" value="TRANSMEMBRANE PROTEIN 254"/>
    <property type="match status" value="1"/>
</dbReference>
<comment type="subcellular location">
    <subcellularLocation>
        <location evidence="1">Membrane</location>
        <topology evidence="1">Multi-pass membrane protein</topology>
    </subcellularLocation>
</comment>
<comment type="caution">
    <text evidence="6">The sequence shown here is derived from an EMBL/GenBank/DDBJ whole genome shotgun (WGS) entry which is preliminary data.</text>
</comment>
<evidence type="ECO:0000313" key="7">
    <source>
        <dbReference type="Proteomes" id="UP001152795"/>
    </source>
</evidence>
<keyword evidence="3" id="KW-1133">Transmembrane helix</keyword>
<dbReference type="EMBL" id="CACRXK020008153">
    <property type="protein sequence ID" value="CAB4014106.1"/>
    <property type="molecule type" value="Genomic_DNA"/>
</dbReference>
<keyword evidence="2" id="KW-0812">Transmembrane</keyword>